<protein>
    <recommendedName>
        <fullName evidence="4">Large ribosomal subunit protein uL13</fullName>
    </recommendedName>
</protein>
<dbReference type="InterPro" id="IPR036899">
    <property type="entry name" value="Ribosomal_uL13_sf"/>
</dbReference>
<accession>A0A956RRW1</accession>
<dbReference type="AlphaFoldDB" id="A0A956RRW1"/>
<dbReference type="PANTHER" id="PTHR11545:SF2">
    <property type="entry name" value="LARGE RIBOSOMAL SUBUNIT PROTEIN UL13M"/>
    <property type="match status" value="1"/>
</dbReference>
<dbReference type="Pfam" id="PF00572">
    <property type="entry name" value="Ribosomal_L13"/>
    <property type="match status" value="1"/>
</dbReference>
<keyword evidence="3 4" id="KW-0687">Ribonucleoprotein</keyword>
<dbReference type="EMBL" id="JAGQHR010000575">
    <property type="protein sequence ID" value="MCA9729104.1"/>
    <property type="molecule type" value="Genomic_DNA"/>
</dbReference>
<dbReference type="GO" id="GO:0017148">
    <property type="term" value="P:negative regulation of translation"/>
    <property type="evidence" value="ECO:0007669"/>
    <property type="project" value="TreeGrafter"/>
</dbReference>
<dbReference type="GO" id="GO:0003735">
    <property type="term" value="F:structural constituent of ribosome"/>
    <property type="evidence" value="ECO:0007669"/>
    <property type="project" value="InterPro"/>
</dbReference>
<gene>
    <name evidence="4 6 8" type="primary">rplM</name>
    <name evidence="8" type="ORF">KC729_15550</name>
</gene>
<dbReference type="InterPro" id="IPR005823">
    <property type="entry name" value="Ribosomal_uL13_bac-type"/>
</dbReference>
<comment type="similarity">
    <text evidence="1 4 5">Belongs to the universal ribosomal protein uL13 family.</text>
</comment>
<reference evidence="8" key="1">
    <citation type="submission" date="2020-04" db="EMBL/GenBank/DDBJ databases">
        <authorList>
            <person name="Zhang T."/>
        </authorList>
    </citation>
    <scope>NUCLEOTIDE SEQUENCE</scope>
    <source>
        <strain evidence="8">HKST-UBA01</strain>
    </source>
</reference>
<dbReference type="Proteomes" id="UP000697710">
    <property type="component" value="Unassembled WGS sequence"/>
</dbReference>
<dbReference type="GO" id="GO:0006412">
    <property type="term" value="P:translation"/>
    <property type="evidence" value="ECO:0007669"/>
    <property type="project" value="UniProtKB-UniRule"/>
</dbReference>
<feature type="region of interest" description="Disordered" evidence="7">
    <location>
        <begin position="128"/>
        <end position="148"/>
    </location>
</feature>
<evidence type="ECO:0000313" key="8">
    <source>
        <dbReference type="EMBL" id="MCA9729104.1"/>
    </source>
</evidence>
<dbReference type="PIRSF" id="PIRSF002181">
    <property type="entry name" value="Ribosomal_L13"/>
    <property type="match status" value="1"/>
</dbReference>
<dbReference type="GO" id="GO:0003729">
    <property type="term" value="F:mRNA binding"/>
    <property type="evidence" value="ECO:0007669"/>
    <property type="project" value="TreeGrafter"/>
</dbReference>
<dbReference type="CDD" id="cd00392">
    <property type="entry name" value="Ribosomal_L13"/>
    <property type="match status" value="1"/>
</dbReference>
<evidence type="ECO:0000256" key="7">
    <source>
        <dbReference type="SAM" id="MobiDB-lite"/>
    </source>
</evidence>
<evidence type="ECO:0000256" key="3">
    <source>
        <dbReference type="ARBA" id="ARBA00023274"/>
    </source>
</evidence>
<comment type="subunit">
    <text evidence="4">Part of the 50S ribosomal subunit.</text>
</comment>
<evidence type="ECO:0000256" key="4">
    <source>
        <dbReference type="HAMAP-Rule" id="MF_01366"/>
    </source>
</evidence>
<keyword evidence="2 4" id="KW-0689">Ribosomal protein</keyword>
<evidence type="ECO:0000256" key="6">
    <source>
        <dbReference type="RuleBase" id="RU003878"/>
    </source>
</evidence>
<dbReference type="InterPro" id="IPR023563">
    <property type="entry name" value="Ribosomal_uL13_CS"/>
</dbReference>
<dbReference type="PANTHER" id="PTHR11545">
    <property type="entry name" value="RIBOSOMAL PROTEIN L13"/>
    <property type="match status" value="1"/>
</dbReference>
<organism evidence="8 9">
    <name type="scientific">Eiseniibacteriota bacterium</name>
    <dbReference type="NCBI Taxonomy" id="2212470"/>
    <lineage>
        <taxon>Bacteria</taxon>
        <taxon>Candidatus Eiseniibacteriota</taxon>
    </lineage>
</organism>
<comment type="function">
    <text evidence="4 6">This protein is one of the early assembly proteins of the 50S ribosomal subunit, although it is not seen to bind rRNA by itself. It is important during the early stages of 50S assembly.</text>
</comment>
<dbReference type="Gene3D" id="3.90.1180.10">
    <property type="entry name" value="Ribosomal protein L13"/>
    <property type="match status" value="1"/>
</dbReference>
<evidence type="ECO:0000256" key="1">
    <source>
        <dbReference type="ARBA" id="ARBA00006227"/>
    </source>
</evidence>
<dbReference type="NCBIfam" id="TIGR01066">
    <property type="entry name" value="rplM_bact"/>
    <property type="match status" value="1"/>
</dbReference>
<evidence type="ECO:0000313" key="9">
    <source>
        <dbReference type="Proteomes" id="UP000697710"/>
    </source>
</evidence>
<sequence>MSTYATKAKDVEKRHWHLIDADGQILGRLASEAAGLLRGKHNPLYVPYLDCGDHVVVINAARVRVTGRKMEQKSYFQYSGYPGGEKWRLLRHRMENDPEEVIRDAVRGMLPKGPLGRQMLRKLKIYTGAEHPHEAQTPKEFTLGKARS</sequence>
<dbReference type="PROSITE" id="PS00783">
    <property type="entry name" value="RIBOSOMAL_L13"/>
    <property type="match status" value="1"/>
</dbReference>
<evidence type="ECO:0000256" key="2">
    <source>
        <dbReference type="ARBA" id="ARBA00022980"/>
    </source>
</evidence>
<dbReference type="HAMAP" id="MF_01366">
    <property type="entry name" value="Ribosomal_uL13"/>
    <property type="match status" value="1"/>
</dbReference>
<dbReference type="GO" id="GO:1990904">
    <property type="term" value="C:ribonucleoprotein complex"/>
    <property type="evidence" value="ECO:0007669"/>
    <property type="project" value="UniProtKB-KW"/>
</dbReference>
<dbReference type="SUPFAM" id="SSF52161">
    <property type="entry name" value="Ribosomal protein L13"/>
    <property type="match status" value="1"/>
</dbReference>
<evidence type="ECO:0000256" key="5">
    <source>
        <dbReference type="RuleBase" id="RU003877"/>
    </source>
</evidence>
<comment type="caution">
    <text evidence="8">The sequence shown here is derived from an EMBL/GenBank/DDBJ whole genome shotgun (WGS) entry which is preliminary data.</text>
</comment>
<name>A0A956RRW1_UNCEI</name>
<proteinExistence type="inferred from homology"/>
<dbReference type="GO" id="GO:0005840">
    <property type="term" value="C:ribosome"/>
    <property type="evidence" value="ECO:0007669"/>
    <property type="project" value="UniProtKB-KW"/>
</dbReference>
<dbReference type="InterPro" id="IPR005822">
    <property type="entry name" value="Ribosomal_uL13"/>
</dbReference>
<reference evidence="8" key="2">
    <citation type="journal article" date="2021" name="Microbiome">
        <title>Successional dynamics and alternative stable states in a saline activated sludge microbial community over 9 years.</title>
        <authorList>
            <person name="Wang Y."/>
            <person name="Ye J."/>
            <person name="Ju F."/>
            <person name="Liu L."/>
            <person name="Boyd J.A."/>
            <person name="Deng Y."/>
            <person name="Parks D.H."/>
            <person name="Jiang X."/>
            <person name="Yin X."/>
            <person name="Woodcroft B.J."/>
            <person name="Tyson G.W."/>
            <person name="Hugenholtz P."/>
            <person name="Polz M.F."/>
            <person name="Zhang T."/>
        </authorList>
    </citation>
    <scope>NUCLEOTIDE SEQUENCE</scope>
    <source>
        <strain evidence="8">HKST-UBA01</strain>
    </source>
</reference>